<dbReference type="PANTHER" id="PTHR43346">
    <property type="entry name" value="LIGAND BINDING DOMAIN PROTEIN, PUTATIVE (AFU_ORTHOLOGUE AFUA_6G14370)-RELATED"/>
    <property type="match status" value="1"/>
</dbReference>
<dbReference type="Gene3D" id="2.60.120.10">
    <property type="entry name" value="Jelly Rolls"/>
    <property type="match status" value="1"/>
</dbReference>
<dbReference type="EMBL" id="JACXIZ010000030">
    <property type="protein sequence ID" value="MBD2846981.1"/>
    <property type="molecule type" value="Genomic_DNA"/>
</dbReference>
<dbReference type="InterPro" id="IPR013096">
    <property type="entry name" value="Cupin_2"/>
</dbReference>
<sequence length="270" mass="29677">MPGNWPGVEIAAVLNGIRREAAAAGLYERLVELAPDREQREGLQLALACKQGQLLRFIGLYRGLTGQEPVYAVEPIPFADYRDGLAKAGAIGAAGYEDYRLGGWGGAYGYLQHAFRQATLSEQQHMELLRGLGQPAIKDYGPQPLVIDIEEVTERNDTYRTAIWTGEHLQVTVMSIDPGADIGLEVHPHTDQFIRLEEGEGLVEMGKTKDNLTFRQKAGEDDAVMIPAGTWHNVTNTGDKPMKVYVIYAPPQHPRGTVHRTKADAMAAES</sequence>
<reference evidence="2" key="1">
    <citation type="submission" date="2020-09" db="EMBL/GenBank/DDBJ databases">
        <title>A novel bacterium of genus Paenibacillus, isolated from South China Sea.</title>
        <authorList>
            <person name="Huang H."/>
            <person name="Mo K."/>
            <person name="Hu Y."/>
        </authorList>
    </citation>
    <scope>NUCLEOTIDE SEQUENCE</scope>
    <source>
        <strain evidence="2">IB182496</strain>
    </source>
</reference>
<dbReference type="InterPro" id="IPR011051">
    <property type="entry name" value="RmlC_Cupin_sf"/>
</dbReference>
<protein>
    <submittedName>
        <fullName evidence="2">Cupin domain-containing protein</fullName>
    </submittedName>
</protein>
<evidence type="ECO:0000313" key="2">
    <source>
        <dbReference type="EMBL" id="MBD2846981.1"/>
    </source>
</evidence>
<keyword evidence="3" id="KW-1185">Reference proteome</keyword>
<accession>A0A927BW42</accession>
<dbReference type="CDD" id="cd02223">
    <property type="entry name" value="cupin_Bh2720-like"/>
    <property type="match status" value="1"/>
</dbReference>
<evidence type="ECO:0000313" key="3">
    <source>
        <dbReference type="Proteomes" id="UP000621560"/>
    </source>
</evidence>
<organism evidence="2 3">
    <name type="scientific">Paenibacillus sabuli</name>
    <dbReference type="NCBI Taxonomy" id="2772509"/>
    <lineage>
        <taxon>Bacteria</taxon>
        <taxon>Bacillati</taxon>
        <taxon>Bacillota</taxon>
        <taxon>Bacilli</taxon>
        <taxon>Bacillales</taxon>
        <taxon>Paenibacillaceae</taxon>
        <taxon>Paenibacillus</taxon>
    </lineage>
</organism>
<dbReference type="InterPro" id="IPR014710">
    <property type="entry name" value="RmlC-like_jellyroll"/>
</dbReference>
<name>A0A927BW42_9BACL</name>
<proteinExistence type="predicted"/>
<feature type="domain" description="Cupin type-2" evidence="1">
    <location>
        <begin position="173"/>
        <end position="248"/>
    </location>
</feature>
<evidence type="ECO:0000259" key="1">
    <source>
        <dbReference type="Pfam" id="PF07883"/>
    </source>
</evidence>
<dbReference type="InterPro" id="IPR052538">
    <property type="entry name" value="Flavonoid_dioxygenase-like"/>
</dbReference>
<gene>
    <name evidence="2" type="ORF">IDH44_17425</name>
</gene>
<dbReference type="SUPFAM" id="SSF51182">
    <property type="entry name" value="RmlC-like cupins"/>
    <property type="match status" value="1"/>
</dbReference>
<dbReference type="Proteomes" id="UP000621560">
    <property type="component" value="Unassembled WGS sequence"/>
</dbReference>
<comment type="caution">
    <text evidence="2">The sequence shown here is derived from an EMBL/GenBank/DDBJ whole genome shotgun (WGS) entry which is preliminary data.</text>
</comment>
<dbReference type="Pfam" id="PF07883">
    <property type="entry name" value="Cupin_2"/>
    <property type="match status" value="1"/>
</dbReference>
<dbReference type="AlphaFoldDB" id="A0A927BW42"/>
<dbReference type="PANTHER" id="PTHR43346:SF1">
    <property type="entry name" value="QUERCETIN 2,3-DIOXYGENASE-RELATED"/>
    <property type="match status" value="1"/>
</dbReference>